<dbReference type="Proteomes" id="UP001196413">
    <property type="component" value="Unassembled WGS sequence"/>
</dbReference>
<reference evidence="2" key="1">
    <citation type="submission" date="2021-06" db="EMBL/GenBank/DDBJ databases">
        <title>Parelaphostrongylus tenuis whole genome reference sequence.</title>
        <authorList>
            <person name="Garwood T.J."/>
            <person name="Larsen P.A."/>
            <person name="Fountain-Jones N.M."/>
            <person name="Garbe J.R."/>
            <person name="Macchietto M.G."/>
            <person name="Kania S.A."/>
            <person name="Gerhold R.W."/>
            <person name="Richards J.E."/>
            <person name="Wolf T.M."/>
        </authorList>
    </citation>
    <scope>NUCLEOTIDE SEQUENCE</scope>
    <source>
        <strain evidence="2">MNPRO001-30</strain>
        <tissue evidence="2">Meninges</tissue>
    </source>
</reference>
<gene>
    <name evidence="2" type="ORF">KIN20_009427</name>
</gene>
<feature type="transmembrane region" description="Helical" evidence="1">
    <location>
        <begin position="39"/>
        <end position="63"/>
    </location>
</feature>
<evidence type="ECO:0000313" key="2">
    <source>
        <dbReference type="EMBL" id="KAJ1352923.1"/>
    </source>
</evidence>
<keyword evidence="1" id="KW-1133">Transmembrane helix</keyword>
<keyword evidence="1" id="KW-0812">Transmembrane</keyword>
<name>A0AAD5MB53_PARTN</name>
<keyword evidence="1" id="KW-0472">Membrane</keyword>
<accession>A0AAD5MB53</accession>
<proteinExistence type="predicted"/>
<comment type="caution">
    <text evidence="2">The sequence shown here is derived from an EMBL/GenBank/DDBJ whole genome shotgun (WGS) entry which is preliminary data.</text>
</comment>
<dbReference type="EMBL" id="JAHQIW010001561">
    <property type="protein sequence ID" value="KAJ1352923.1"/>
    <property type="molecule type" value="Genomic_DNA"/>
</dbReference>
<evidence type="ECO:0008006" key="4">
    <source>
        <dbReference type="Google" id="ProtNLM"/>
    </source>
</evidence>
<dbReference type="AlphaFoldDB" id="A0AAD5MB53"/>
<keyword evidence="3" id="KW-1185">Reference proteome</keyword>
<organism evidence="2 3">
    <name type="scientific">Parelaphostrongylus tenuis</name>
    <name type="common">Meningeal worm</name>
    <dbReference type="NCBI Taxonomy" id="148309"/>
    <lineage>
        <taxon>Eukaryota</taxon>
        <taxon>Metazoa</taxon>
        <taxon>Ecdysozoa</taxon>
        <taxon>Nematoda</taxon>
        <taxon>Chromadorea</taxon>
        <taxon>Rhabditida</taxon>
        <taxon>Rhabditina</taxon>
        <taxon>Rhabditomorpha</taxon>
        <taxon>Strongyloidea</taxon>
        <taxon>Metastrongylidae</taxon>
        <taxon>Parelaphostrongylus</taxon>
    </lineage>
</organism>
<evidence type="ECO:0000313" key="3">
    <source>
        <dbReference type="Proteomes" id="UP001196413"/>
    </source>
</evidence>
<protein>
    <recommendedName>
        <fullName evidence="4">Transmembrane protein</fullName>
    </recommendedName>
</protein>
<sequence length="127" mass="15091">MREFSRGIVCTVRSPFHYDKFYCRVTASTLKHNLISCSIVYLFMQPFVCLFIRLLLYLLVLFCRERRDRVVVMLVTARVEASSIPSTLRQSTKTRYRTPQRSCPLHCKETPQPLFYDVQEDEKRLEC</sequence>
<evidence type="ECO:0000256" key="1">
    <source>
        <dbReference type="SAM" id="Phobius"/>
    </source>
</evidence>